<evidence type="ECO:0000313" key="2">
    <source>
        <dbReference type="Proteomes" id="UP001163603"/>
    </source>
</evidence>
<dbReference type="Proteomes" id="UP001163603">
    <property type="component" value="Chromosome 1"/>
</dbReference>
<organism evidence="1 2">
    <name type="scientific">Pistacia integerrima</name>
    <dbReference type="NCBI Taxonomy" id="434235"/>
    <lineage>
        <taxon>Eukaryota</taxon>
        <taxon>Viridiplantae</taxon>
        <taxon>Streptophyta</taxon>
        <taxon>Embryophyta</taxon>
        <taxon>Tracheophyta</taxon>
        <taxon>Spermatophyta</taxon>
        <taxon>Magnoliopsida</taxon>
        <taxon>eudicotyledons</taxon>
        <taxon>Gunneridae</taxon>
        <taxon>Pentapetalae</taxon>
        <taxon>rosids</taxon>
        <taxon>malvids</taxon>
        <taxon>Sapindales</taxon>
        <taxon>Anacardiaceae</taxon>
        <taxon>Pistacia</taxon>
    </lineage>
</organism>
<keyword evidence="2" id="KW-1185">Reference proteome</keyword>
<sequence>MSFQGASITVARGCEDGELTWKMRAGFCSICIENVEAITQSWIGVVFSDEVFKISAIPRDQPATKCGCGGQNMRAYPLSLHFSSYPLFFHATATSNFSTKFFLTSSIPKTSFYSNLLLCQVKPKPKPSNCSNNDYSLLDTDDDDDDYVLVDEGSESLSGDGVYIEIKKLGRNSRRIRSKIEIAASLDTVWNILTDYEKLVDLIPGLAVSELIEKKDNFARLYQIGQQNLPFGLKFNAKGVLDCYEKHLENLPSGKKRDIEFKMIEGDFQFFEGKWSLEQCSGGKSKESSSSSGQELQTTLSYLVDVKPKLWLPVRLVEGRLCNEIKSNLTCIREAAQKVINEALNAH</sequence>
<protein>
    <submittedName>
        <fullName evidence="1">Uncharacterized protein</fullName>
    </submittedName>
</protein>
<evidence type="ECO:0000313" key="1">
    <source>
        <dbReference type="EMBL" id="KAJ0052936.1"/>
    </source>
</evidence>
<comment type="caution">
    <text evidence="1">The sequence shown here is derived from an EMBL/GenBank/DDBJ whole genome shotgun (WGS) entry which is preliminary data.</text>
</comment>
<name>A0ACC0ZJI1_9ROSI</name>
<proteinExistence type="predicted"/>
<gene>
    <name evidence="1" type="ORF">Pint_00736</name>
</gene>
<dbReference type="EMBL" id="CM047736">
    <property type="protein sequence ID" value="KAJ0052936.1"/>
    <property type="molecule type" value="Genomic_DNA"/>
</dbReference>
<reference evidence="2" key="1">
    <citation type="journal article" date="2023" name="G3 (Bethesda)">
        <title>Genome assembly and association tests identify interacting loci associated with vigor, precocity, and sex in interspecific pistachio rootstocks.</title>
        <authorList>
            <person name="Palmer W."/>
            <person name="Jacygrad E."/>
            <person name="Sagayaradj S."/>
            <person name="Cavanaugh K."/>
            <person name="Han R."/>
            <person name="Bertier L."/>
            <person name="Beede B."/>
            <person name="Kafkas S."/>
            <person name="Golino D."/>
            <person name="Preece J."/>
            <person name="Michelmore R."/>
        </authorList>
    </citation>
    <scope>NUCLEOTIDE SEQUENCE [LARGE SCALE GENOMIC DNA]</scope>
</reference>
<accession>A0ACC0ZJI1</accession>